<sequence>VIMLPHAYNVKNKTLFFLETICTLLNMVKRKRHNDIVRYATWNVRSIHEKEEELD</sequence>
<dbReference type="AlphaFoldDB" id="A0AAD8E4Q3"/>
<protein>
    <submittedName>
        <fullName evidence="1">Uncharacterized protein</fullName>
    </submittedName>
</protein>
<accession>A0AAD8E4Q3</accession>
<dbReference type="Proteomes" id="UP001233999">
    <property type="component" value="Unassembled WGS sequence"/>
</dbReference>
<reference evidence="1" key="1">
    <citation type="journal article" date="2023" name="IScience">
        <title>Live-bearing cockroach genome reveals convergent evolutionary mechanisms linked to viviparity in insects and beyond.</title>
        <authorList>
            <person name="Fouks B."/>
            <person name="Harrison M.C."/>
            <person name="Mikhailova A.A."/>
            <person name="Marchal E."/>
            <person name="English S."/>
            <person name="Carruthers M."/>
            <person name="Jennings E.C."/>
            <person name="Chiamaka E.L."/>
            <person name="Frigard R.A."/>
            <person name="Pippel M."/>
            <person name="Attardo G.M."/>
            <person name="Benoit J.B."/>
            <person name="Bornberg-Bauer E."/>
            <person name="Tobe S.S."/>
        </authorList>
    </citation>
    <scope>NUCLEOTIDE SEQUENCE</scope>
    <source>
        <strain evidence="1">Stay&amp;Tobe</strain>
    </source>
</reference>
<gene>
    <name evidence="1" type="ORF">L9F63_006240</name>
</gene>
<dbReference type="EMBL" id="JASPKZ010009371">
    <property type="protein sequence ID" value="KAJ9577183.1"/>
    <property type="molecule type" value="Genomic_DNA"/>
</dbReference>
<proteinExistence type="predicted"/>
<comment type="caution">
    <text evidence="1">The sequence shown here is derived from an EMBL/GenBank/DDBJ whole genome shotgun (WGS) entry which is preliminary data.</text>
</comment>
<feature type="non-terminal residue" evidence="1">
    <location>
        <position position="1"/>
    </location>
</feature>
<name>A0AAD8E4Q3_DIPPU</name>
<evidence type="ECO:0000313" key="1">
    <source>
        <dbReference type="EMBL" id="KAJ9577183.1"/>
    </source>
</evidence>
<evidence type="ECO:0000313" key="2">
    <source>
        <dbReference type="Proteomes" id="UP001233999"/>
    </source>
</evidence>
<organism evidence="1 2">
    <name type="scientific">Diploptera punctata</name>
    <name type="common">Pacific beetle cockroach</name>
    <dbReference type="NCBI Taxonomy" id="6984"/>
    <lineage>
        <taxon>Eukaryota</taxon>
        <taxon>Metazoa</taxon>
        <taxon>Ecdysozoa</taxon>
        <taxon>Arthropoda</taxon>
        <taxon>Hexapoda</taxon>
        <taxon>Insecta</taxon>
        <taxon>Pterygota</taxon>
        <taxon>Neoptera</taxon>
        <taxon>Polyneoptera</taxon>
        <taxon>Dictyoptera</taxon>
        <taxon>Blattodea</taxon>
        <taxon>Blaberoidea</taxon>
        <taxon>Blaberidae</taxon>
        <taxon>Diplopterinae</taxon>
        <taxon>Diploptera</taxon>
    </lineage>
</organism>
<reference evidence="1" key="2">
    <citation type="submission" date="2023-05" db="EMBL/GenBank/DDBJ databases">
        <authorList>
            <person name="Fouks B."/>
        </authorList>
    </citation>
    <scope>NUCLEOTIDE SEQUENCE</scope>
    <source>
        <strain evidence="1">Stay&amp;Tobe</strain>
        <tissue evidence="1">Testes</tissue>
    </source>
</reference>
<keyword evidence="2" id="KW-1185">Reference proteome</keyword>
<feature type="non-terminal residue" evidence="1">
    <location>
        <position position="55"/>
    </location>
</feature>